<evidence type="ECO:0000259" key="8">
    <source>
        <dbReference type="PROSITE" id="PS50157"/>
    </source>
</evidence>
<proteinExistence type="predicted"/>
<dbReference type="GO" id="GO:0008270">
    <property type="term" value="F:zinc ion binding"/>
    <property type="evidence" value="ECO:0007669"/>
    <property type="project" value="UniProtKB-KW"/>
</dbReference>
<feature type="compositionally biased region" description="Polar residues" evidence="7">
    <location>
        <begin position="54"/>
        <end position="85"/>
    </location>
</feature>
<comment type="subcellular location">
    <subcellularLocation>
        <location evidence="1">Nucleus</location>
    </subcellularLocation>
</comment>
<comment type="caution">
    <text evidence="9">The sequence shown here is derived from an EMBL/GenBank/DDBJ whole genome shotgun (WGS) entry which is preliminary data.</text>
</comment>
<feature type="domain" description="C2H2-type" evidence="8">
    <location>
        <begin position="104"/>
        <end position="131"/>
    </location>
</feature>
<dbReference type="EMBL" id="ASHM01038783">
    <property type="protein sequence ID" value="PNX80868.1"/>
    <property type="molecule type" value="Genomic_DNA"/>
</dbReference>
<dbReference type="PROSITE" id="PS50157">
    <property type="entry name" value="ZINC_FINGER_C2H2_2"/>
    <property type="match status" value="1"/>
</dbReference>
<dbReference type="PANTHER" id="PTHR47287:SF15">
    <property type="entry name" value="ZINC FINGER PROTEIN 3-LIKE"/>
    <property type="match status" value="1"/>
</dbReference>
<keyword evidence="3 6" id="KW-0863">Zinc-finger</keyword>
<evidence type="ECO:0000256" key="1">
    <source>
        <dbReference type="ARBA" id="ARBA00004123"/>
    </source>
</evidence>
<dbReference type="InterPro" id="IPR036236">
    <property type="entry name" value="Znf_C2H2_sf"/>
</dbReference>
<dbReference type="InterPro" id="IPR013087">
    <property type="entry name" value="Znf_C2H2_type"/>
</dbReference>
<feature type="region of interest" description="Disordered" evidence="7">
    <location>
        <begin position="1"/>
        <end position="98"/>
    </location>
</feature>
<accession>A0A2K3LQQ5</accession>
<evidence type="ECO:0000256" key="3">
    <source>
        <dbReference type="ARBA" id="ARBA00022771"/>
    </source>
</evidence>
<dbReference type="PROSITE" id="PS00028">
    <property type="entry name" value="ZINC_FINGER_C2H2_1"/>
    <property type="match status" value="1"/>
</dbReference>
<keyword evidence="2" id="KW-0479">Metal-binding</keyword>
<evidence type="ECO:0000256" key="5">
    <source>
        <dbReference type="ARBA" id="ARBA00023242"/>
    </source>
</evidence>
<evidence type="ECO:0000313" key="10">
    <source>
        <dbReference type="Proteomes" id="UP000236291"/>
    </source>
</evidence>
<keyword evidence="4" id="KW-0862">Zinc</keyword>
<dbReference type="GO" id="GO:0009788">
    <property type="term" value="P:negative regulation of abscisic acid-activated signaling pathway"/>
    <property type="evidence" value="ECO:0007669"/>
    <property type="project" value="InterPro"/>
</dbReference>
<evidence type="ECO:0000256" key="4">
    <source>
        <dbReference type="ARBA" id="ARBA00022833"/>
    </source>
</evidence>
<organism evidence="9 10">
    <name type="scientific">Trifolium pratense</name>
    <name type="common">Red clover</name>
    <dbReference type="NCBI Taxonomy" id="57577"/>
    <lineage>
        <taxon>Eukaryota</taxon>
        <taxon>Viridiplantae</taxon>
        <taxon>Streptophyta</taxon>
        <taxon>Embryophyta</taxon>
        <taxon>Tracheophyta</taxon>
        <taxon>Spermatophyta</taxon>
        <taxon>Magnoliopsida</taxon>
        <taxon>eudicotyledons</taxon>
        <taxon>Gunneridae</taxon>
        <taxon>Pentapetalae</taxon>
        <taxon>rosids</taxon>
        <taxon>fabids</taxon>
        <taxon>Fabales</taxon>
        <taxon>Fabaceae</taxon>
        <taxon>Papilionoideae</taxon>
        <taxon>50 kb inversion clade</taxon>
        <taxon>NPAAA clade</taxon>
        <taxon>Hologalegina</taxon>
        <taxon>IRL clade</taxon>
        <taxon>Trifolieae</taxon>
        <taxon>Trifolium</taxon>
    </lineage>
</organism>
<dbReference type="SUPFAM" id="SSF57667">
    <property type="entry name" value="beta-beta-alpha zinc fingers"/>
    <property type="match status" value="1"/>
</dbReference>
<feature type="compositionally biased region" description="Basic and acidic residues" evidence="7">
    <location>
        <begin position="1"/>
        <end position="32"/>
    </location>
</feature>
<keyword evidence="5" id="KW-0539">Nucleus</keyword>
<dbReference type="Proteomes" id="UP000236291">
    <property type="component" value="Unassembled WGS sequence"/>
</dbReference>
<gene>
    <name evidence="9" type="ORF">L195_g036880</name>
</gene>
<evidence type="ECO:0000256" key="7">
    <source>
        <dbReference type="SAM" id="MobiDB-lite"/>
    </source>
</evidence>
<reference evidence="9 10" key="1">
    <citation type="journal article" date="2014" name="Am. J. Bot.">
        <title>Genome assembly and annotation for red clover (Trifolium pratense; Fabaceae).</title>
        <authorList>
            <person name="Istvanek J."/>
            <person name="Jaros M."/>
            <person name="Krenek A."/>
            <person name="Repkova J."/>
        </authorList>
    </citation>
    <scope>NUCLEOTIDE SEQUENCE [LARGE SCALE GENOMIC DNA]</scope>
    <source>
        <strain evidence="10">cv. Tatra</strain>
        <tissue evidence="9">Young leaves</tissue>
    </source>
</reference>
<dbReference type="AlphaFoldDB" id="A0A2K3LQQ5"/>
<sequence length="322" mass="35967">MSERISIENVEDRKLKHKMEEKSEPRFEKEPKAIPASSQSDVEAIVTPRLDICTKSTSTPLEIGEHSSSSQNATGELSSQNTTGEPSYKNATDEPLPEQEVREIPCHYCDKKFSSPQAFGGHQNAHKRERYFKKIEEQRREDEINSIIGFRSSNQIYPYSFSSPINYQRYSYFRNANFPHLISPSMNNTMTSWASGSPSSGYGGLYMPNTTPTIPQFVMQMPNSSFTTPQFGIPNFWDGNQNASLPIPQRSNTFGLGLFSQANQTPSIVEGAERNVNAQLGSQTLQLLPRDPIREGPNQANPNTSLSSAQSTSEEVNLDLTL</sequence>
<dbReference type="GO" id="GO:0005634">
    <property type="term" value="C:nucleus"/>
    <property type="evidence" value="ECO:0007669"/>
    <property type="project" value="UniProtKB-SubCell"/>
</dbReference>
<name>A0A2K3LQQ5_TRIPR</name>
<feature type="region of interest" description="Disordered" evidence="7">
    <location>
        <begin position="290"/>
        <end position="322"/>
    </location>
</feature>
<feature type="compositionally biased region" description="Polar residues" evidence="7">
    <location>
        <begin position="298"/>
        <end position="315"/>
    </location>
</feature>
<evidence type="ECO:0000256" key="6">
    <source>
        <dbReference type="PROSITE-ProRule" id="PRU00042"/>
    </source>
</evidence>
<dbReference type="InterPro" id="IPR044246">
    <property type="entry name" value="ZFP3-like"/>
</dbReference>
<reference evidence="9 10" key="2">
    <citation type="journal article" date="2017" name="Front. Plant Sci.">
        <title>Gene Classification and Mining of Molecular Markers Useful in Red Clover (Trifolium pratense) Breeding.</title>
        <authorList>
            <person name="Istvanek J."/>
            <person name="Dluhosova J."/>
            <person name="Dluhos P."/>
            <person name="Patkova L."/>
            <person name="Nedelnik J."/>
            <person name="Repkova J."/>
        </authorList>
    </citation>
    <scope>NUCLEOTIDE SEQUENCE [LARGE SCALE GENOMIC DNA]</scope>
    <source>
        <strain evidence="10">cv. Tatra</strain>
        <tissue evidence="9">Young leaves</tissue>
    </source>
</reference>
<protein>
    <submittedName>
        <fullName evidence="9">Zinc finger protein</fullName>
    </submittedName>
</protein>
<evidence type="ECO:0000256" key="2">
    <source>
        <dbReference type="ARBA" id="ARBA00022723"/>
    </source>
</evidence>
<dbReference type="PANTHER" id="PTHR47287">
    <property type="entry name" value="C2H2 AND C2HC ZINC FINGERS SUPERFAMILY PROTEIN"/>
    <property type="match status" value="1"/>
</dbReference>
<evidence type="ECO:0000313" key="9">
    <source>
        <dbReference type="EMBL" id="PNX80868.1"/>
    </source>
</evidence>